<dbReference type="NCBIfam" id="TIGR00060">
    <property type="entry name" value="L18_bact"/>
    <property type="match status" value="1"/>
</dbReference>
<dbReference type="InterPro" id="IPR005484">
    <property type="entry name" value="Ribosomal_uL18_bac/plant/anim"/>
</dbReference>
<dbReference type="InterPro" id="IPR057268">
    <property type="entry name" value="Ribosomal_L18"/>
</dbReference>
<comment type="caution">
    <text evidence="8">The sequence shown here is derived from an EMBL/GenBank/DDBJ whole genome shotgun (WGS) entry which is preliminary data.</text>
</comment>
<evidence type="ECO:0000256" key="5">
    <source>
        <dbReference type="ARBA" id="ARBA00023274"/>
    </source>
</evidence>
<dbReference type="GO" id="GO:0008097">
    <property type="term" value="F:5S rRNA binding"/>
    <property type="evidence" value="ECO:0007669"/>
    <property type="project" value="TreeGrafter"/>
</dbReference>
<keyword evidence="4 7" id="KW-0689">Ribosomal protein</keyword>
<sequence>MINKRSQRLRRSQKTTLHIKKLGAETGIARLCLHRTPRHIYGQIIAAEGGKVLACASSLDKELRAKLNGKSKTEVATEVGKLLAARAKQAGVEKVASDRGGFKYQGRLKAFVETVRENGVNV</sequence>
<organism evidence="8">
    <name type="scientific">Candidatus Berkiella cookevillensis</name>
    <dbReference type="NCBI Taxonomy" id="437022"/>
    <lineage>
        <taxon>Bacteria</taxon>
        <taxon>Pseudomonadati</taxon>
        <taxon>Pseudomonadota</taxon>
        <taxon>Gammaproteobacteria</taxon>
        <taxon>Candidatus Berkiellales</taxon>
        <taxon>Candidatus Berkiellaceae</taxon>
        <taxon>Candidatus Berkiella</taxon>
    </lineage>
</organism>
<evidence type="ECO:0000256" key="1">
    <source>
        <dbReference type="ARBA" id="ARBA00007116"/>
    </source>
</evidence>
<dbReference type="AlphaFoldDB" id="A0A0Q9YQD3"/>
<dbReference type="Pfam" id="PF00861">
    <property type="entry name" value="Ribosomal_L18p"/>
    <property type="match status" value="1"/>
</dbReference>
<evidence type="ECO:0000313" key="8">
    <source>
        <dbReference type="EMBL" id="KRG19028.1"/>
    </source>
</evidence>
<comment type="similarity">
    <text evidence="1 7">Belongs to the universal ribosomal protein uL18 family.</text>
</comment>
<keyword evidence="2 7" id="KW-0699">rRNA-binding</keyword>
<gene>
    <name evidence="7 8" type="primary">rplR</name>
    <name evidence="8" type="ORF">CC99x_01018</name>
</gene>
<evidence type="ECO:0000256" key="2">
    <source>
        <dbReference type="ARBA" id="ARBA00022730"/>
    </source>
</evidence>
<dbReference type="PANTHER" id="PTHR12899">
    <property type="entry name" value="39S RIBOSOMAL PROTEIN L18, MITOCHONDRIAL"/>
    <property type="match status" value="1"/>
</dbReference>
<name>A0A0Q9YQD3_9GAMM</name>
<dbReference type="GO" id="GO:0022625">
    <property type="term" value="C:cytosolic large ribosomal subunit"/>
    <property type="evidence" value="ECO:0007669"/>
    <property type="project" value="TreeGrafter"/>
</dbReference>
<evidence type="ECO:0000256" key="4">
    <source>
        <dbReference type="ARBA" id="ARBA00022980"/>
    </source>
</evidence>
<dbReference type="PANTHER" id="PTHR12899:SF3">
    <property type="entry name" value="LARGE RIBOSOMAL SUBUNIT PROTEIN UL18M"/>
    <property type="match status" value="1"/>
</dbReference>
<evidence type="ECO:0000256" key="6">
    <source>
        <dbReference type="ARBA" id="ARBA00035197"/>
    </source>
</evidence>
<proteinExistence type="inferred from homology"/>
<accession>A0A0Q9YQD3</accession>
<dbReference type="GO" id="GO:0006412">
    <property type="term" value="P:translation"/>
    <property type="evidence" value="ECO:0007669"/>
    <property type="project" value="UniProtKB-UniRule"/>
</dbReference>
<dbReference type="OrthoDB" id="9810939at2"/>
<dbReference type="GO" id="GO:0003735">
    <property type="term" value="F:structural constituent of ribosome"/>
    <property type="evidence" value="ECO:0007669"/>
    <property type="project" value="InterPro"/>
</dbReference>
<evidence type="ECO:0000256" key="3">
    <source>
        <dbReference type="ARBA" id="ARBA00022884"/>
    </source>
</evidence>
<dbReference type="Gene3D" id="3.30.420.100">
    <property type="match status" value="1"/>
</dbReference>
<comment type="subunit">
    <text evidence="7">Part of the 50S ribosomal subunit; part of the 5S rRNA/L5/L18/L25 subcomplex. Contacts the 5S and 23S rRNAs.</text>
</comment>
<evidence type="ECO:0000256" key="7">
    <source>
        <dbReference type="HAMAP-Rule" id="MF_01337"/>
    </source>
</evidence>
<reference evidence="8" key="1">
    <citation type="submission" date="2015-09" db="EMBL/GenBank/DDBJ databases">
        <title>Draft Genome Sequences of Two Novel Amoeba-resistant Intranuclear Bacteria, Candidatus Berkiella cookevillensis and Candidatus Berkiella aquae.</title>
        <authorList>
            <person name="Mehari Y.T."/>
            <person name="Arivett B.A."/>
            <person name="Farone A.L."/>
            <person name="Gunderson J.H."/>
            <person name="Farone M.B."/>
        </authorList>
    </citation>
    <scope>NUCLEOTIDE SEQUENCE [LARGE SCALE GENOMIC DNA]</scope>
    <source>
        <strain evidence="8">CC99</strain>
    </source>
</reference>
<dbReference type="STRING" id="437022.CC99x_01018"/>
<keyword evidence="5 7" id="KW-0687">Ribonucleoprotein</keyword>
<dbReference type="InterPro" id="IPR004389">
    <property type="entry name" value="Ribosomal_uL18_bac-type"/>
</dbReference>
<dbReference type="HAMAP" id="MF_01337_B">
    <property type="entry name" value="Ribosomal_uL18_B"/>
    <property type="match status" value="1"/>
</dbReference>
<dbReference type="EMBL" id="LKHV01000004">
    <property type="protein sequence ID" value="KRG19028.1"/>
    <property type="molecule type" value="Genomic_DNA"/>
</dbReference>
<keyword evidence="3 7" id="KW-0694">RNA-binding</keyword>
<protein>
    <recommendedName>
        <fullName evidence="6 7">Large ribosomal subunit protein uL18</fullName>
    </recommendedName>
</protein>
<comment type="function">
    <text evidence="7">This is one of the proteins that bind and probably mediate the attachment of the 5S RNA into the large ribosomal subunit, where it forms part of the central protuberance.</text>
</comment>
<dbReference type="SUPFAM" id="SSF53137">
    <property type="entry name" value="Translational machinery components"/>
    <property type="match status" value="1"/>
</dbReference>
<dbReference type="RefSeq" id="WP_057624140.1">
    <property type="nucleotide sequence ID" value="NZ_LKHV02000001.1"/>
</dbReference>
<dbReference type="CDD" id="cd00432">
    <property type="entry name" value="Ribosomal_L18_L5e"/>
    <property type="match status" value="1"/>
</dbReference>